<dbReference type="EMBL" id="GL385397">
    <property type="protein sequence ID" value="EJT77143.1"/>
    <property type="molecule type" value="Genomic_DNA"/>
</dbReference>
<dbReference type="HOGENOM" id="CLU_1970711_0_0_1"/>
<reference evidence="1" key="3">
    <citation type="submission" date="2010-09" db="EMBL/GenBank/DDBJ databases">
        <title>Annotation of Gaeumannomyces graminis var. tritici R3-111a-1.</title>
        <authorList>
            <consortium name="The Broad Institute Genome Sequencing Platform"/>
            <person name="Ma L.-J."/>
            <person name="Dead R."/>
            <person name="Young S.K."/>
            <person name="Zeng Q."/>
            <person name="Gargeya S."/>
            <person name="Fitzgerald M."/>
            <person name="Haas B."/>
            <person name="Abouelleil A."/>
            <person name="Alvarado L."/>
            <person name="Arachchi H.M."/>
            <person name="Berlin A."/>
            <person name="Brown A."/>
            <person name="Chapman S.B."/>
            <person name="Chen Z."/>
            <person name="Dunbar C."/>
            <person name="Freedman E."/>
            <person name="Gearin G."/>
            <person name="Gellesch M."/>
            <person name="Goldberg J."/>
            <person name="Griggs A."/>
            <person name="Gujja S."/>
            <person name="Heiman D."/>
            <person name="Howarth C."/>
            <person name="Larson L."/>
            <person name="Lui A."/>
            <person name="MacDonald P.J.P."/>
            <person name="Mehta T."/>
            <person name="Montmayeur A."/>
            <person name="Murphy C."/>
            <person name="Neiman D."/>
            <person name="Pearson M."/>
            <person name="Priest M."/>
            <person name="Roberts A."/>
            <person name="Saif S."/>
            <person name="Shea T."/>
            <person name="Shenoy N."/>
            <person name="Sisk P."/>
            <person name="Stolte C."/>
            <person name="Sykes S."/>
            <person name="Yandava C."/>
            <person name="Wortman J."/>
            <person name="Nusbaum C."/>
            <person name="Birren B."/>
        </authorList>
    </citation>
    <scope>NUCLEOTIDE SEQUENCE</scope>
    <source>
        <strain evidence="1">R3-111a-1</strain>
    </source>
</reference>
<reference evidence="1" key="2">
    <citation type="submission" date="2010-07" db="EMBL/GenBank/DDBJ databases">
        <authorList>
            <consortium name="The Broad Institute Genome Sequencing Platform"/>
            <consortium name="Broad Institute Genome Sequencing Center for Infectious Disease"/>
            <person name="Ma L.-J."/>
            <person name="Dead R."/>
            <person name="Young S."/>
            <person name="Zeng Q."/>
            <person name="Koehrsen M."/>
            <person name="Alvarado L."/>
            <person name="Berlin A."/>
            <person name="Chapman S.B."/>
            <person name="Chen Z."/>
            <person name="Freedman E."/>
            <person name="Gellesch M."/>
            <person name="Goldberg J."/>
            <person name="Griggs A."/>
            <person name="Gujja S."/>
            <person name="Heilman E.R."/>
            <person name="Heiman D."/>
            <person name="Hepburn T."/>
            <person name="Howarth C."/>
            <person name="Jen D."/>
            <person name="Larson L."/>
            <person name="Mehta T."/>
            <person name="Neiman D."/>
            <person name="Pearson M."/>
            <person name="Roberts A."/>
            <person name="Saif S."/>
            <person name="Shea T."/>
            <person name="Shenoy N."/>
            <person name="Sisk P."/>
            <person name="Stolte C."/>
            <person name="Sykes S."/>
            <person name="Walk T."/>
            <person name="White J."/>
            <person name="Yandava C."/>
            <person name="Haas B."/>
            <person name="Nusbaum C."/>
            <person name="Birren B."/>
        </authorList>
    </citation>
    <scope>NUCLEOTIDE SEQUENCE</scope>
    <source>
        <strain evidence="1">R3-111a-1</strain>
    </source>
</reference>
<reference evidence="3" key="1">
    <citation type="submission" date="2010-07" db="EMBL/GenBank/DDBJ databases">
        <title>The genome sequence of Gaeumannomyces graminis var. tritici strain R3-111a-1.</title>
        <authorList>
            <consortium name="The Broad Institute Genome Sequencing Platform"/>
            <person name="Ma L.-J."/>
            <person name="Dead R."/>
            <person name="Young S."/>
            <person name="Zeng Q."/>
            <person name="Koehrsen M."/>
            <person name="Alvarado L."/>
            <person name="Berlin A."/>
            <person name="Chapman S.B."/>
            <person name="Chen Z."/>
            <person name="Freedman E."/>
            <person name="Gellesch M."/>
            <person name="Goldberg J."/>
            <person name="Griggs A."/>
            <person name="Gujja S."/>
            <person name="Heilman E.R."/>
            <person name="Heiman D."/>
            <person name="Hepburn T."/>
            <person name="Howarth C."/>
            <person name="Jen D."/>
            <person name="Larson L."/>
            <person name="Mehta T."/>
            <person name="Neiman D."/>
            <person name="Pearson M."/>
            <person name="Roberts A."/>
            <person name="Saif S."/>
            <person name="Shea T."/>
            <person name="Shenoy N."/>
            <person name="Sisk P."/>
            <person name="Stolte C."/>
            <person name="Sykes S."/>
            <person name="Walk T."/>
            <person name="White J."/>
            <person name="Yandava C."/>
            <person name="Haas B."/>
            <person name="Nusbaum C."/>
            <person name="Birren B."/>
        </authorList>
    </citation>
    <scope>NUCLEOTIDE SEQUENCE [LARGE SCALE GENOMIC DNA]</scope>
    <source>
        <strain evidence="3">R3-111a-1</strain>
    </source>
</reference>
<proteinExistence type="predicted"/>
<accession>J3P0L0</accession>
<reference evidence="2" key="5">
    <citation type="submission" date="2018-04" db="UniProtKB">
        <authorList>
            <consortium name="EnsemblFungi"/>
        </authorList>
    </citation>
    <scope>IDENTIFICATION</scope>
    <source>
        <strain evidence="2">R3-111a-1</strain>
    </source>
</reference>
<dbReference type="EnsemblFungi" id="EJT77143">
    <property type="protein sequence ID" value="EJT77143"/>
    <property type="gene ID" value="GGTG_07055"/>
</dbReference>
<protein>
    <submittedName>
        <fullName evidence="1 2">Uncharacterized protein</fullName>
    </submittedName>
</protein>
<reference evidence="2" key="4">
    <citation type="journal article" date="2015" name="G3 (Bethesda)">
        <title>Genome sequences of three phytopathogenic species of the Magnaporthaceae family of fungi.</title>
        <authorList>
            <person name="Okagaki L.H."/>
            <person name="Nunes C.C."/>
            <person name="Sailsbery J."/>
            <person name="Clay B."/>
            <person name="Brown D."/>
            <person name="John T."/>
            <person name="Oh Y."/>
            <person name="Young N."/>
            <person name="Fitzgerald M."/>
            <person name="Haas B.J."/>
            <person name="Zeng Q."/>
            <person name="Young S."/>
            <person name="Adiconis X."/>
            <person name="Fan L."/>
            <person name="Levin J.Z."/>
            <person name="Mitchell T.K."/>
            <person name="Okubara P.A."/>
            <person name="Farman M.L."/>
            <person name="Kohn L.M."/>
            <person name="Birren B."/>
            <person name="Ma L.-J."/>
            <person name="Dean R.A."/>
        </authorList>
    </citation>
    <scope>NUCLEOTIDE SEQUENCE</scope>
    <source>
        <strain evidence="2">R3-111a-1</strain>
    </source>
</reference>
<gene>
    <name evidence="2" type="primary">20347513</name>
    <name evidence="1" type="ORF">GGTG_07055</name>
</gene>
<keyword evidence="3" id="KW-1185">Reference proteome</keyword>
<dbReference type="RefSeq" id="XP_009223143.1">
    <property type="nucleotide sequence ID" value="XM_009224879.1"/>
</dbReference>
<dbReference type="VEuPathDB" id="FungiDB:GGTG_07055"/>
<evidence type="ECO:0000313" key="2">
    <source>
        <dbReference type="EnsemblFungi" id="EJT77143"/>
    </source>
</evidence>
<evidence type="ECO:0000313" key="1">
    <source>
        <dbReference type="EMBL" id="EJT77143.1"/>
    </source>
</evidence>
<dbReference type="Proteomes" id="UP000006039">
    <property type="component" value="Unassembled WGS sequence"/>
</dbReference>
<dbReference type="GeneID" id="20347513"/>
<organism evidence="1">
    <name type="scientific">Gaeumannomyces tritici (strain R3-111a-1)</name>
    <name type="common">Wheat and barley take-all root rot fungus</name>
    <name type="synonym">Gaeumannomyces graminis var. tritici</name>
    <dbReference type="NCBI Taxonomy" id="644352"/>
    <lineage>
        <taxon>Eukaryota</taxon>
        <taxon>Fungi</taxon>
        <taxon>Dikarya</taxon>
        <taxon>Ascomycota</taxon>
        <taxon>Pezizomycotina</taxon>
        <taxon>Sordariomycetes</taxon>
        <taxon>Sordariomycetidae</taxon>
        <taxon>Magnaporthales</taxon>
        <taxon>Magnaporthaceae</taxon>
        <taxon>Gaeumannomyces</taxon>
    </lineage>
</organism>
<evidence type="ECO:0000313" key="3">
    <source>
        <dbReference type="Proteomes" id="UP000006039"/>
    </source>
</evidence>
<name>J3P0L0_GAET3</name>
<dbReference type="AlphaFoldDB" id="J3P0L0"/>
<sequence length="127" mass="13907">MAGVGARYALACDDCPCIHGIDEPRRKRKGHGWMERGTFAWMTAGDEGASGRVAYIEPQSRPTLSSHLPLTLAADLDPAGGLGASRTRKVPPRTNAPRRFMRNRTVEAGLEQVMITGLQDIERYEGQ</sequence>